<dbReference type="Proteomes" id="UP000092993">
    <property type="component" value="Unassembled WGS sequence"/>
</dbReference>
<evidence type="ECO:0000313" key="4">
    <source>
        <dbReference type="Proteomes" id="UP000092993"/>
    </source>
</evidence>
<name>A0A1C7LSI3_GRIFR</name>
<accession>A0A1C7LSI3</accession>
<keyword evidence="4" id="KW-1185">Reference proteome</keyword>
<evidence type="ECO:0000313" key="3">
    <source>
        <dbReference type="EMBL" id="OBZ66879.1"/>
    </source>
</evidence>
<dbReference type="OMA" id="PAREVNN"/>
<feature type="region of interest" description="Disordered" evidence="1">
    <location>
        <begin position="34"/>
        <end position="357"/>
    </location>
</feature>
<organism evidence="3 4">
    <name type="scientific">Grifola frondosa</name>
    <name type="common">Maitake</name>
    <name type="synonym">Polyporus frondosus</name>
    <dbReference type="NCBI Taxonomy" id="5627"/>
    <lineage>
        <taxon>Eukaryota</taxon>
        <taxon>Fungi</taxon>
        <taxon>Dikarya</taxon>
        <taxon>Basidiomycota</taxon>
        <taxon>Agaricomycotina</taxon>
        <taxon>Agaricomycetes</taxon>
        <taxon>Polyporales</taxon>
        <taxon>Grifolaceae</taxon>
        <taxon>Grifola</taxon>
    </lineage>
</organism>
<keyword evidence="2" id="KW-0472">Membrane</keyword>
<sequence length="357" mass="38520">MGSSQSLISTPSAIAIIILVGAIAYGFIQHRETTTATVTPSTPPTSASASAKKNKKKQPIARAKEVDVHPNPTEAVQPSFPGDFESPSATSDPSESVAKHKKKKKKAKKATTPVPGVERSSSARKPKKSSTPKPTVDTDGPWTRVEARRSKANVSASAPSDAGITTSVTGNSSPVTERTEDEVTNEGKKTLTEKLLPKPRKTGVEDMLETPDYPTVSRVMRVQPRPDEQPATGFSWGDYEDVDDSRGSADGEDGGDDGWGVVKSRGRSKSSKDPTQQPAQQKAPETLTKKQRQNAAKREAQKSAKADAESERRAALAKHNRELERLRIDEQYTSKSKKPSGGMTAFVDENGKMAWRD</sequence>
<protein>
    <submittedName>
        <fullName evidence="3">Uncharacterized protein</fullName>
    </submittedName>
</protein>
<dbReference type="EMBL" id="LUGG01000027">
    <property type="protein sequence ID" value="OBZ66879.1"/>
    <property type="molecule type" value="Genomic_DNA"/>
</dbReference>
<reference evidence="3 4" key="1">
    <citation type="submission" date="2016-03" db="EMBL/GenBank/DDBJ databases">
        <title>Whole genome sequencing of Grifola frondosa 9006-11.</title>
        <authorList>
            <person name="Min B."/>
            <person name="Park H."/>
            <person name="Kim J.-G."/>
            <person name="Cho H."/>
            <person name="Oh Y.-L."/>
            <person name="Kong W.-S."/>
            <person name="Choi I.-G."/>
        </authorList>
    </citation>
    <scope>NUCLEOTIDE SEQUENCE [LARGE SCALE GENOMIC DNA]</scope>
    <source>
        <strain evidence="3 4">9006-11</strain>
    </source>
</reference>
<dbReference type="AlphaFoldDB" id="A0A1C7LSI3"/>
<keyword evidence="2" id="KW-1133">Transmembrane helix</keyword>
<feature type="compositionally biased region" description="Polar residues" evidence="1">
    <location>
        <begin position="152"/>
        <end position="176"/>
    </location>
</feature>
<dbReference type="OrthoDB" id="2564465at2759"/>
<evidence type="ECO:0000256" key="1">
    <source>
        <dbReference type="SAM" id="MobiDB-lite"/>
    </source>
</evidence>
<feature type="compositionally biased region" description="Low complexity" evidence="1">
    <location>
        <begin position="34"/>
        <end position="51"/>
    </location>
</feature>
<feature type="compositionally biased region" description="Basic and acidic residues" evidence="1">
    <location>
        <begin position="185"/>
        <end position="196"/>
    </location>
</feature>
<proteinExistence type="predicted"/>
<gene>
    <name evidence="3" type="ORF">A0H81_13181</name>
</gene>
<comment type="caution">
    <text evidence="3">The sequence shown here is derived from an EMBL/GenBank/DDBJ whole genome shotgun (WGS) entry which is preliminary data.</text>
</comment>
<feature type="compositionally biased region" description="Basic residues" evidence="1">
    <location>
        <begin position="99"/>
        <end position="109"/>
    </location>
</feature>
<keyword evidence="2" id="KW-0812">Transmembrane</keyword>
<evidence type="ECO:0000256" key="2">
    <source>
        <dbReference type="SAM" id="Phobius"/>
    </source>
</evidence>
<feature type="transmembrane region" description="Helical" evidence="2">
    <location>
        <begin position="7"/>
        <end position="28"/>
    </location>
</feature>
<feature type="compositionally biased region" description="Basic and acidic residues" evidence="1">
    <location>
        <begin position="296"/>
        <end position="332"/>
    </location>
</feature>